<dbReference type="EMBL" id="JF286222">
    <property type="protein sequence ID" value="AEB53758.1"/>
    <property type="molecule type" value="Genomic_DNA"/>
</dbReference>
<dbReference type="GO" id="GO:0007343">
    <property type="term" value="P:egg activation"/>
    <property type="evidence" value="ECO:0007669"/>
    <property type="project" value="EnsemblMetazoa"/>
</dbReference>
<name>F5BSC8_9MUSC</name>
<dbReference type="EMBL" id="JF286219">
    <property type="protein sequence ID" value="AEB53755.1"/>
    <property type="molecule type" value="Genomic_DNA"/>
</dbReference>
<sequence>AMQSHVDIEEFFMKVDSSGAHDQTVHGKFITYTFVYIRSYAFFLIGLGVYDLHEMVEKAKKIDQQMQSSQPTFIHHRFR</sequence>
<dbReference type="ExpressionAtlas" id="F5BSC8">
    <property type="expression patterns" value="baseline"/>
</dbReference>
<reference evidence="2" key="1">
    <citation type="journal article" date="2011" name="Mol. Biol. Evol.">
        <title>Evolutionary History of the Third Chromosome Gene Arrangements of Drosophila pseudoobscura Inferred from Inversion Breakpoints.</title>
        <authorList>
            <person name="Wallace A.G."/>
            <person name="Detweiler D."/>
            <person name="Schaeffer S.W."/>
        </authorList>
    </citation>
    <scope>NUCLEOTIDE SEQUENCE</scope>
</reference>
<proteinExistence type="predicted"/>
<dbReference type="EMBL" id="JF286258">
    <property type="protein sequence ID" value="AEB53794.1"/>
    <property type="molecule type" value="Genomic_DNA"/>
</dbReference>
<dbReference type="EMBL" id="JF286293">
    <property type="protein sequence ID" value="AEB53829.1"/>
    <property type="molecule type" value="Genomic_DNA"/>
</dbReference>
<feature type="transmembrane region" description="Helical" evidence="1">
    <location>
        <begin position="29"/>
        <end position="50"/>
    </location>
</feature>
<dbReference type="GO" id="GO:0008156">
    <property type="term" value="P:negative regulation of DNA replication"/>
    <property type="evidence" value="ECO:0007669"/>
    <property type="project" value="EnsemblMetazoa"/>
</dbReference>
<dbReference type="EMBL" id="JF286267">
    <property type="protein sequence ID" value="AEB53803.1"/>
    <property type="molecule type" value="Genomic_DNA"/>
</dbReference>
<protein>
    <submittedName>
        <fullName evidence="2">GA21596</fullName>
    </submittedName>
</protein>
<evidence type="ECO:0000256" key="1">
    <source>
        <dbReference type="SAM" id="Phobius"/>
    </source>
</evidence>
<feature type="non-terminal residue" evidence="2">
    <location>
        <position position="1"/>
    </location>
</feature>
<organism evidence="2">
    <name type="scientific">Drosophila pseudoobscura</name>
    <dbReference type="NCBI Taxonomy" id="7237"/>
    <lineage>
        <taxon>Eukaryota</taxon>
        <taxon>Metazoa</taxon>
        <taxon>Ecdysozoa</taxon>
        <taxon>Arthropoda</taxon>
        <taxon>Hexapoda</taxon>
        <taxon>Insecta</taxon>
        <taxon>Pterygota</taxon>
        <taxon>Neoptera</taxon>
        <taxon>Endopterygota</taxon>
        <taxon>Diptera</taxon>
        <taxon>Brachycera</taxon>
        <taxon>Muscomorpha</taxon>
        <taxon>Ephydroidea</taxon>
        <taxon>Drosophilidae</taxon>
        <taxon>Drosophila</taxon>
        <taxon>Sophophora</taxon>
    </lineage>
</organism>
<evidence type="ECO:0000313" key="2">
    <source>
        <dbReference type="EMBL" id="AEB53747.1"/>
    </source>
</evidence>
<keyword evidence="1" id="KW-1133">Transmembrane helix</keyword>
<keyword evidence="1" id="KW-0812">Transmembrane</keyword>
<dbReference type="EMBL" id="JF286256">
    <property type="protein sequence ID" value="AEB53792.1"/>
    <property type="molecule type" value="Genomic_DNA"/>
</dbReference>
<dbReference type="EMBL" id="JF286265">
    <property type="protein sequence ID" value="AEB53801.1"/>
    <property type="molecule type" value="Genomic_DNA"/>
</dbReference>
<dbReference type="EMBL" id="JF286213">
    <property type="protein sequence ID" value="AEB53749.1"/>
    <property type="molecule type" value="Genomic_DNA"/>
</dbReference>
<dbReference type="EMBL" id="JF286231">
    <property type="protein sequence ID" value="AEB53767.1"/>
    <property type="molecule type" value="Genomic_DNA"/>
</dbReference>
<keyword evidence="1" id="KW-0472">Membrane</keyword>
<dbReference type="EMBL" id="JF286216">
    <property type="protein sequence ID" value="AEB53752.1"/>
    <property type="molecule type" value="Genomic_DNA"/>
</dbReference>
<dbReference type="EMBL" id="JF286280">
    <property type="protein sequence ID" value="AEB53816.1"/>
    <property type="molecule type" value="Genomic_DNA"/>
</dbReference>
<dbReference type="EMBL" id="JF286229">
    <property type="protein sequence ID" value="AEB53765.1"/>
    <property type="molecule type" value="Genomic_DNA"/>
</dbReference>
<dbReference type="GO" id="GO:1902554">
    <property type="term" value="C:serine/threonine protein kinase complex"/>
    <property type="evidence" value="ECO:0007669"/>
    <property type="project" value="EnsemblMetazoa"/>
</dbReference>
<dbReference type="EMBL" id="JF286211">
    <property type="protein sequence ID" value="AEB53747.1"/>
    <property type="molecule type" value="Genomic_DNA"/>
</dbReference>
<accession>F5BSC8</accession>
<dbReference type="EMBL" id="JF286215">
    <property type="protein sequence ID" value="AEB53751.1"/>
    <property type="molecule type" value="Genomic_DNA"/>
</dbReference>
<dbReference type="EMBL" id="JF286271">
    <property type="protein sequence ID" value="AEB53807.1"/>
    <property type="molecule type" value="Genomic_DNA"/>
</dbReference>
<dbReference type="EMBL" id="JF286227">
    <property type="protein sequence ID" value="AEB53763.1"/>
    <property type="molecule type" value="Genomic_DNA"/>
</dbReference>
<dbReference type="EMBL" id="JF286253">
    <property type="protein sequence ID" value="AEB53789.1"/>
    <property type="molecule type" value="Genomic_DNA"/>
</dbReference>
<dbReference type="AlphaFoldDB" id="F5BSC8"/>
<dbReference type="EMBL" id="JF286250">
    <property type="protein sequence ID" value="AEB53786.1"/>
    <property type="molecule type" value="Genomic_DNA"/>
</dbReference>
<dbReference type="EMBL" id="JF286221">
    <property type="protein sequence ID" value="AEB53757.1"/>
    <property type="molecule type" value="Genomic_DNA"/>
</dbReference>
<dbReference type="EMBL" id="JF286225">
    <property type="protein sequence ID" value="AEB53761.1"/>
    <property type="molecule type" value="Genomic_DNA"/>
</dbReference>
<dbReference type="EMBL" id="JF286260">
    <property type="protein sequence ID" value="AEB53796.1"/>
    <property type="molecule type" value="Genomic_DNA"/>
</dbReference>
<dbReference type="EMBL" id="JF286214">
    <property type="protein sequence ID" value="AEB53750.1"/>
    <property type="molecule type" value="Genomic_DNA"/>
</dbReference>